<dbReference type="CDD" id="cd00093">
    <property type="entry name" value="HTH_XRE"/>
    <property type="match status" value="1"/>
</dbReference>
<dbReference type="Gene3D" id="1.10.260.40">
    <property type="entry name" value="lambda repressor-like DNA-binding domains"/>
    <property type="match status" value="1"/>
</dbReference>
<reference evidence="2 3" key="1">
    <citation type="journal article" date="2019" name="Environ. Microbiol.">
        <title>Species interactions and distinct microbial communities in high Arctic permafrost affected cryosols are associated with the CH4 and CO2 gas fluxes.</title>
        <authorList>
            <person name="Altshuler I."/>
            <person name="Hamel J."/>
            <person name="Turney S."/>
            <person name="Magnuson E."/>
            <person name="Levesque R."/>
            <person name="Greer C."/>
            <person name="Whyte L.G."/>
        </authorList>
    </citation>
    <scope>NUCLEOTIDE SEQUENCE [LARGE SCALE GENOMIC DNA]</scope>
    <source>
        <strain evidence="2 3">S9.3A</strain>
    </source>
</reference>
<gene>
    <name evidence="2" type="ORF">EAH86_17715</name>
</gene>
<dbReference type="OrthoDB" id="4285266at2"/>
<dbReference type="Pfam" id="PF19054">
    <property type="entry name" value="DUF5753"/>
    <property type="match status" value="1"/>
</dbReference>
<feature type="domain" description="HTH cro/C1-type" evidence="1">
    <location>
        <begin position="31"/>
        <end position="84"/>
    </location>
</feature>
<evidence type="ECO:0000313" key="3">
    <source>
        <dbReference type="Proteomes" id="UP000317722"/>
    </source>
</evidence>
<proteinExistence type="predicted"/>
<protein>
    <submittedName>
        <fullName evidence="2">XRE family transcriptional regulator</fullName>
    </submittedName>
</protein>
<evidence type="ECO:0000313" key="2">
    <source>
        <dbReference type="EMBL" id="TPG14041.1"/>
    </source>
</evidence>
<accession>A0A502CQR6</accession>
<dbReference type="SMART" id="SM00530">
    <property type="entry name" value="HTH_XRE"/>
    <property type="match status" value="1"/>
</dbReference>
<sequence>MLAVCMVVLCICASDDSVGDLASNARVGNELRGIREQAGLSGSAVARELGWSQSKVSRVETGRFGASIGEVATLLDYYGVAEEIRAETLSWVARDDGAQGAWVVRAGGPRRRQAEVGAVEARVKRLLQYQALWFPGLLQSPSYANAIAKSGRFPSPEGIAARRQARQDALRNRRRVVYQVVVEQGVLERSPGSRATMHEQLSAVLDVVDEGIVDLRVRPAQGDRAAYAAGSFVLYDFAEGTPVVLVEAQTADLYLSSETDVAAYRRLFRDLQRDALDKDASRLLIERTRRQLAS</sequence>
<dbReference type="SUPFAM" id="SSF47413">
    <property type="entry name" value="lambda repressor-like DNA-binding domains"/>
    <property type="match status" value="1"/>
</dbReference>
<dbReference type="InterPro" id="IPR010982">
    <property type="entry name" value="Lambda_DNA-bd_dom_sf"/>
</dbReference>
<name>A0A502CQR6_9MICO</name>
<comment type="caution">
    <text evidence="2">The sequence shown here is derived from an EMBL/GenBank/DDBJ whole genome shotgun (WGS) entry which is preliminary data.</text>
</comment>
<organism evidence="2 3">
    <name type="scientific">Pedococcus bigeumensis</name>
    <dbReference type="NCBI Taxonomy" id="433644"/>
    <lineage>
        <taxon>Bacteria</taxon>
        <taxon>Bacillati</taxon>
        <taxon>Actinomycetota</taxon>
        <taxon>Actinomycetes</taxon>
        <taxon>Micrococcales</taxon>
        <taxon>Intrasporangiaceae</taxon>
        <taxon>Pedococcus</taxon>
    </lineage>
</organism>
<dbReference type="GO" id="GO:0003677">
    <property type="term" value="F:DNA binding"/>
    <property type="evidence" value="ECO:0007669"/>
    <property type="project" value="InterPro"/>
</dbReference>
<dbReference type="EMBL" id="RCZM01000006">
    <property type="protein sequence ID" value="TPG14041.1"/>
    <property type="molecule type" value="Genomic_DNA"/>
</dbReference>
<dbReference type="InterPro" id="IPR043917">
    <property type="entry name" value="DUF5753"/>
</dbReference>
<evidence type="ECO:0000259" key="1">
    <source>
        <dbReference type="PROSITE" id="PS50943"/>
    </source>
</evidence>
<keyword evidence="3" id="KW-1185">Reference proteome</keyword>
<dbReference type="InterPro" id="IPR001387">
    <property type="entry name" value="Cro/C1-type_HTH"/>
</dbReference>
<dbReference type="Proteomes" id="UP000317722">
    <property type="component" value="Unassembled WGS sequence"/>
</dbReference>
<dbReference type="Pfam" id="PF13560">
    <property type="entry name" value="HTH_31"/>
    <property type="match status" value="1"/>
</dbReference>
<dbReference type="PROSITE" id="PS50943">
    <property type="entry name" value="HTH_CROC1"/>
    <property type="match status" value="1"/>
</dbReference>
<dbReference type="AlphaFoldDB" id="A0A502CQR6"/>